<dbReference type="InterPro" id="IPR043749">
    <property type="entry name" value="DUF5694"/>
</dbReference>
<evidence type="ECO:0000313" key="1">
    <source>
        <dbReference type="EMBL" id="GHG00239.1"/>
    </source>
</evidence>
<evidence type="ECO:0000313" key="2">
    <source>
        <dbReference type="Proteomes" id="UP000632154"/>
    </source>
</evidence>
<name>A0ABQ3K1R6_9DEIO</name>
<accession>A0ABQ3K1R6</accession>
<proteinExistence type="predicted"/>
<dbReference type="Pfam" id="PF18950">
    <property type="entry name" value="DUF5694"/>
    <property type="match status" value="1"/>
</dbReference>
<reference evidence="2" key="1">
    <citation type="journal article" date="2019" name="Int. J. Syst. Evol. Microbiol.">
        <title>The Global Catalogue of Microorganisms (GCM) 10K type strain sequencing project: providing services to taxonomists for standard genome sequencing and annotation.</title>
        <authorList>
            <consortium name="The Broad Institute Genomics Platform"/>
            <consortium name="The Broad Institute Genome Sequencing Center for Infectious Disease"/>
            <person name="Wu L."/>
            <person name="Ma J."/>
        </authorList>
    </citation>
    <scope>NUCLEOTIDE SEQUENCE [LARGE SCALE GENOMIC DNA]</scope>
    <source>
        <strain evidence="2">CGMCC 1.18439</strain>
    </source>
</reference>
<gene>
    <name evidence="1" type="ORF">GCM10017783_10450</name>
</gene>
<sequence length="332" mass="36152">MQGGHQKADDTGLTEWVQGATHAALDCGYTLTMLPTYAGCPTEVLVIGTPHLAQLKMQPKLDVTLDRLRAWAPDQIAVEVLPGDLVETYSQLGHPNAELRHGGRPVAWQLGQRAQQVTGWSRLEALAQARSGPIPQRALAYLAALEPHNALLHWEEADLPADLRADLGEFAQSPAESVSLGVALARQLGHASLCLFDEFPLTDWPTEQERAYLQAATSPDFEAWLSEQPGTQLPQHSDHWQTLLAVNAPQSVQQSIALETDVNFRLGLPGRMKQADWDARNLAIAARLRTATLPIPGDRLLVLVGLAHKGPLEAALRVLGPDVELVDLRALD</sequence>
<organism evidence="1 2">
    <name type="scientific">Deinococcus piscis</name>
    <dbReference type="NCBI Taxonomy" id="394230"/>
    <lineage>
        <taxon>Bacteria</taxon>
        <taxon>Thermotogati</taxon>
        <taxon>Deinococcota</taxon>
        <taxon>Deinococci</taxon>
        <taxon>Deinococcales</taxon>
        <taxon>Deinococcaceae</taxon>
        <taxon>Deinococcus</taxon>
    </lineage>
</organism>
<comment type="caution">
    <text evidence="1">The sequence shown here is derived from an EMBL/GenBank/DDBJ whole genome shotgun (WGS) entry which is preliminary data.</text>
</comment>
<protein>
    <submittedName>
        <fullName evidence="1">Uncharacterized protein</fullName>
    </submittedName>
</protein>
<keyword evidence="2" id="KW-1185">Reference proteome</keyword>
<dbReference type="EMBL" id="BNAL01000009">
    <property type="protein sequence ID" value="GHG00239.1"/>
    <property type="molecule type" value="Genomic_DNA"/>
</dbReference>
<dbReference type="Proteomes" id="UP000632154">
    <property type="component" value="Unassembled WGS sequence"/>
</dbReference>